<dbReference type="Pfam" id="PF03734">
    <property type="entry name" value="YkuD"/>
    <property type="match status" value="1"/>
</dbReference>
<feature type="compositionally biased region" description="Polar residues" evidence="10">
    <location>
        <begin position="1"/>
        <end position="17"/>
    </location>
</feature>
<evidence type="ECO:0000256" key="3">
    <source>
        <dbReference type="ARBA" id="ARBA00022676"/>
    </source>
</evidence>
<evidence type="ECO:0000259" key="11">
    <source>
        <dbReference type="PROSITE" id="PS52029"/>
    </source>
</evidence>
<keyword evidence="6 9" id="KW-0133">Cell shape</keyword>
<comment type="similarity">
    <text evidence="2">Belongs to the YkuD family.</text>
</comment>
<dbReference type="SUPFAM" id="SSF141523">
    <property type="entry name" value="L,D-transpeptidase catalytic domain-like"/>
    <property type="match status" value="1"/>
</dbReference>
<dbReference type="InterPro" id="IPR050979">
    <property type="entry name" value="LD-transpeptidase"/>
</dbReference>
<gene>
    <name evidence="12" type="ORF">SAMN05421853_1205</name>
</gene>
<protein>
    <submittedName>
        <fullName evidence="12">L,D-transpeptidase catalytic domain</fullName>
    </submittedName>
</protein>
<name>A0A1I6AHG7_9RHOB</name>
<dbReference type="GO" id="GO:0016757">
    <property type="term" value="F:glycosyltransferase activity"/>
    <property type="evidence" value="ECO:0007669"/>
    <property type="project" value="UniProtKB-KW"/>
</dbReference>
<dbReference type="GO" id="GO:0018104">
    <property type="term" value="P:peptidoglycan-protein cross-linking"/>
    <property type="evidence" value="ECO:0007669"/>
    <property type="project" value="TreeGrafter"/>
</dbReference>
<dbReference type="AlphaFoldDB" id="A0A1I6AHG7"/>
<evidence type="ECO:0000313" key="12">
    <source>
        <dbReference type="EMBL" id="SFQ68091.1"/>
    </source>
</evidence>
<feature type="domain" description="L,D-TPase catalytic" evidence="11">
    <location>
        <begin position="82"/>
        <end position="220"/>
    </location>
</feature>
<dbReference type="EMBL" id="FOXV01000020">
    <property type="protein sequence ID" value="SFQ68091.1"/>
    <property type="molecule type" value="Genomic_DNA"/>
</dbReference>
<keyword evidence="7 9" id="KW-0573">Peptidoglycan synthesis</keyword>
<evidence type="ECO:0000256" key="8">
    <source>
        <dbReference type="ARBA" id="ARBA00023316"/>
    </source>
</evidence>
<keyword evidence="5" id="KW-0378">Hydrolase</keyword>
<evidence type="ECO:0000256" key="9">
    <source>
        <dbReference type="PROSITE-ProRule" id="PRU01373"/>
    </source>
</evidence>
<dbReference type="GO" id="GO:0005576">
    <property type="term" value="C:extracellular region"/>
    <property type="evidence" value="ECO:0007669"/>
    <property type="project" value="TreeGrafter"/>
</dbReference>
<dbReference type="GO" id="GO:0071972">
    <property type="term" value="F:peptidoglycan L,D-transpeptidase activity"/>
    <property type="evidence" value="ECO:0007669"/>
    <property type="project" value="TreeGrafter"/>
</dbReference>
<dbReference type="GO" id="GO:0071555">
    <property type="term" value="P:cell wall organization"/>
    <property type="evidence" value="ECO:0007669"/>
    <property type="project" value="UniProtKB-UniRule"/>
</dbReference>
<keyword evidence="4" id="KW-0808">Transferase</keyword>
<keyword evidence="3" id="KW-0328">Glycosyltransferase</keyword>
<evidence type="ECO:0000256" key="4">
    <source>
        <dbReference type="ARBA" id="ARBA00022679"/>
    </source>
</evidence>
<organism evidence="12 13">
    <name type="scientific">Roseivivax halotolerans</name>
    <dbReference type="NCBI Taxonomy" id="93684"/>
    <lineage>
        <taxon>Bacteria</taxon>
        <taxon>Pseudomonadati</taxon>
        <taxon>Pseudomonadota</taxon>
        <taxon>Alphaproteobacteria</taxon>
        <taxon>Rhodobacterales</taxon>
        <taxon>Roseobacteraceae</taxon>
        <taxon>Roseivivax</taxon>
    </lineage>
</organism>
<reference evidence="13" key="1">
    <citation type="submission" date="2016-10" db="EMBL/GenBank/DDBJ databases">
        <authorList>
            <person name="Varghese N."/>
            <person name="Submissions S."/>
        </authorList>
    </citation>
    <scope>NUCLEOTIDE SEQUENCE [LARGE SCALE GENOMIC DNA]</scope>
    <source>
        <strain evidence="13">JCM 10271</strain>
    </source>
</reference>
<evidence type="ECO:0000256" key="5">
    <source>
        <dbReference type="ARBA" id="ARBA00022801"/>
    </source>
</evidence>
<evidence type="ECO:0000256" key="10">
    <source>
        <dbReference type="SAM" id="MobiDB-lite"/>
    </source>
</evidence>
<dbReference type="CDD" id="cd16913">
    <property type="entry name" value="YkuD_like"/>
    <property type="match status" value="1"/>
</dbReference>
<feature type="active site" description="Proton donor/acceptor" evidence="9">
    <location>
        <position position="180"/>
    </location>
</feature>
<evidence type="ECO:0000256" key="2">
    <source>
        <dbReference type="ARBA" id="ARBA00005992"/>
    </source>
</evidence>
<dbReference type="InterPro" id="IPR038063">
    <property type="entry name" value="Transpep_catalytic_dom"/>
</dbReference>
<keyword evidence="13" id="KW-1185">Reference proteome</keyword>
<accession>A0A1I6AHG7</accession>
<evidence type="ECO:0000313" key="13">
    <source>
        <dbReference type="Proteomes" id="UP000243106"/>
    </source>
</evidence>
<dbReference type="Proteomes" id="UP000243106">
    <property type="component" value="Unassembled WGS sequence"/>
</dbReference>
<dbReference type="InterPro" id="IPR005490">
    <property type="entry name" value="LD_TPept_cat_dom"/>
</dbReference>
<dbReference type="PANTHER" id="PTHR30582:SF24">
    <property type="entry name" value="L,D-TRANSPEPTIDASE ERFK_SRFK-RELATED"/>
    <property type="match status" value="1"/>
</dbReference>
<dbReference type="PROSITE" id="PS52029">
    <property type="entry name" value="LD_TPASE"/>
    <property type="match status" value="1"/>
</dbReference>
<proteinExistence type="inferred from homology"/>
<dbReference type="UniPathway" id="UPA00219"/>
<dbReference type="Gene3D" id="2.40.440.10">
    <property type="entry name" value="L,D-transpeptidase catalytic domain-like"/>
    <property type="match status" value="1"/>
</dbReference>
<keyword evidence="8 9" id="KW-0961">Cell wall biogenesis/degradation</keyword>
<dbReference type="PANTHER" id="PTHR30582">
    <property type="entry name" value="L,D-TRANSPEPTIDASE"/>
    <property type="match status" value="1"/>
</dbReference>
<feature type="active site" description="Nucleophile" evidence="9">
    <location>
        <position position="196"/>
    </location>
</feature>
<evidence type="ECO:0000256" key="6">
    <source>
        <dbReference type="ARBA" id="ARBA00022960"/>
    </source>
</evidence>
<evidence type="ECO:0000256" key="7">
    <source>
        <dbReference type="ARBA" id="ARBA00022984"/>
    </source>
</evidence>
<dbReference type="STRING" id="93684.SAMN05421853_1205"/>
<dbReference type="GO" id="GO:0008360">
    <property type="term" value="P:regulation of cell shape"/>
    <property type="evidence" value="ECO:0007669"/>
    <property type="project" value="UniProtKB-UniRule"/>
</dbReference>
<sequence>MSRTNTRPTSEKSTVPSSWRVPRGMTAPMLSRRQALVFGASAIGVAMADAGTAHEQDVTSPETELSPMEPRIVQMDVEVPPGEIHVVPDRFELYWTIPDAQAWLYKIRVGREDLYEPGRFYIGAKKEWPSWTPTPDMIAREPEKYEQFKDGMDGGPDNPLGARALYLFQAGRGDTFLRIHGTNEPATIGRAVSNGCVGLTNEHIRHLYDRVPMDSTVFLYPKATADTYTQG</sequence>
<evidence type="ECO:0000256" key="1">
    <source>
        <dbReference type="ARBA" id="ARBA00004752"/>
    </source>
</evidence>
<comment type="pathway">
    <text evidence="1 9">Cell wall biogenesis; peptidoglycan biosynthesis.</text>
</comment>
<feature type="region of interest" description="Disordered" evidence="10">
    <location>
        <begin position="1"/>
        <end position="23"/>
    </location>
</feature>